<name>A0A558DZU6_9RHOO</name>
<organism evidence="2 3">
    <name type="scientific">Denitromonas halophila</name>
    <dbReference type="NCBI Taxonomy" id="1629404"/>
    <lineage>
        <taxon>Bacteria</taxon>
        <taxon>Pseudomonadati</taxon>
        <taxon>Pseudomonadota</taxon>
        <taxon>Betaproteobacteria</taxon>
        <taxon>Rhodocyclales</taxon>
        <taxon>Zoogloeaceae</taxon>
        <taxon>Denitromonas</taxon>
    </lineage>
</organism>
<dbReference type="Proteomes" id="UP000318349">
    <property type="component" value="Unassembled WGS sequence"/>
</dbReference>
<feature type="compositionally biased region" description="Polar residues" evidence="1">
    <location>
        <begin position="1"/>
        <end position="11"/>
    </location>
</feature>
<dbReference type="EMBL" id="VMNI01000010">
    <property type="protein sequence ID" value="TVO76113.1"/>
    <property type="molecule type" value="Genomic_DNA"/>
</dbReference>
<gene>
    <name evidence="2" type="ORF">FHP89_11665</name>
</gene>
<evidence type="ECO:0000256" key="1">
    <source>
        <dbReference type="SAM" id="MobiDB-lite"/>
    </source>
</evidence>
<accession>A0A558DZU6</accession>
<evidence type="ECO:0000313" key="3">
    <source>
        <dbReference type="Proteomes" id="UP000318349"/>
    </source>
</evidence>
<feature type="region of interest" description="Disordered" evidence="1">
    <location>
        <begin position="1"/>
        <end position="56"/>
    </location>
</feature>
<dbReference type="AlphaFoldDB" id="A0A558DZU6"/>
<sequence>MSKSKPNTNRKPINKTDLARIQSAVAKKNDGQVPKDSYVGRMQEAAERNTIDSNDQ</sequence>
<comment type="caution">
    <text evidence="2">The sequence shown here is derived from an EMBL/GenBank/DDBJ whole genome shotgun (WGS) entry which is preliminary data.</text>
</comment>
<evidence type="ECO:0000313" key="2">
    <source>
        <dbReference type="EMBL" id="TVO76113.1"/>
    </source>
</evidence>
<reference evidence="2 3" key="1">
    <citation type="submission" date="2019-07" db="EMBL/GenBank/DDBJ databases">
        <title>The pathways for chlorine oxyanion respiration interact through the shared metabolite chlorate.</title>
        <authorList>
            <person name="Barnum T.P."/>
            <person name="Cheng Y."/>
            <person name="Hill K.A."/>
            <person name="Lucas L.N."/>
            <person name="Carlson H.K."/>
            <person name="Coates J.D."/>
        </authorList>
    </citation>
    <scope>NUCLEOTIDE SEQUENCE [LARGE SCALE GENOMIC DNA]</scope>
    <source>
        <strain evidence="2 3">SFB-1</strain>
    </source>
</reference>
<proteinExistence type="predicted"/>
<protein>
    <submittedName>
        <fullName evidence="2">Uncharacterized protein</fullName>
    </submittedName>
</protein>